<dbReference type="NCBIfam" id="TIGR01350">
    <property type="entry name" value="lipoamide_DH"/>
    <property type="match status" value="1"/>
</dbReference>
<dbReference type="PROSITE" id="PS00076">
    <property type="entry name" value="PYRIDINE_REDOX_1"/>
    <property type="match status" value="1"/>
</dbReference>
<evidence type="ECO:0000256" key="12">
    <source>
        <dbReference type="RuleBase" id="RU003692"/>
    </source>
</evidence>
<keyword evidence="10 12" id="KW-0676">Redox-active center</keyword>
<dbReference type="InterPro" id="IPR016156">
    <property type="entry name" value="FAD/NAD-linked_Rdtase_dimer_sf"/>
</dbReference>
<dbReference type="Pfam" id="PF02852">
    <property type="entry name" value="Pyr_redox_dim"/>
    <property type="match status" value="1"/>
</dbReference>
<dbReference type="InterPro" id="IPR012999">
    <property type="entry name" value="Pyr_OxRdtase_I_AS"/>
</dbReference>
<dbReference type="GO" id="GO:0050660">
    <property type="term" value="F:flavin adenine dinucleotide binding"/>
    <property type="evidence" value="ECO:0007669"/>
    <property type="project" value="InterPro"/>
</dbReference>
<reference evidence="15 16" key="1">
    <citation type="submission" date="2013-09" db="EMBL/GenBank/DDBJ databases">
        <title>Genome sequencing of Arenimonas composti.</title>
        <authorList>
            <person name="Chen F."/>
            <person name="Wang G."/>
        </authorList>
    </citation>
    <scope>NUCLEOTIDE SEQUENCE [LARGE SCALE GENOMIC DNA]</scope>
    <source>
        <strain evidence="15 16">TR7-09</strain>
    </source>
</reference>
<dbReference type="PROSITE" id="PS50968">
    <property type="entry name" value="BIOTINYL_LIPOYL"/>
    <property type="match status" value="1"/>
</dbReference>
<dbReference type="RefSeq" id="WP_026816430.1">
    <property type="nucleotide sequence ID" value="NZ_AUFF01000002.1"/>
</dbReference>
<evidence type="ECO:0000256" key="5">
    <source>
        <dbReference type="ARBA" id="ARBA00022823"/>
    </source>
</evidence>
<feature type="region of interest" description="Disordered" evidence="13">
    <location>
        <begin position="77"/>
        <end position="106"/>
    </location>
</feature>
<dbReference type="GO" id="GO:0006103">
    <property type="term" value="P:2-oxoglutarate metabolic process"/>
    <property type="evidence" value="ECO:0007669"/>
    <property type="project" value="TreeGrafter"/>
</dbReference>
<dbReference type="AlphaFoldDB" id="A0A091BFB3"/>
<evidence type="ECO:0000256" key="6">
    <source>
        <dbReference type="ARBA" id="ARBA00022827"/>
    </source>
</evidence>
<evidence type="ECO:0000313" key="15">
    <source>
        <dbReference type="EMBL" id="KFN51393.1"/>
    </source>
</evidence>
<evidence type="ECO:0000313" key="16">
    <source>
        <dbReference type="Proteomes" id="UP000029391"/>
    </source>
</evidence>
<evidence type="ECO:0000256" key="4">
    <source>
        <dbReference type="ARBA" id="ARBA00022630"/>
    </source>
</evidence>
<comment type="similarity">
    <text evidence="2 12">Belongs to the class-I pyridine nucleotide-disulfide oxidoreductase family.</text>
</comment>
<gene>
    <name evidence="15" type="ORF">P873_03750</name>
</gene>
<comment type="miscellaneous">
    <text evidence="12">The active site is a redox-active disulfide bond.</text>
</comment>
<comment type="catalytic activity">
    <reaction evidence="11 12">
        <text>N(6)-[(R)-dihydrolipoyl]-L-lysyl-[protein] + NAD(+) = N(6)-[(R)-lipoyl]-L-lysyl-[protein] + NADH + H(+)</text>
        <dbReference type="Rhea" id="RHEA:15045"/>
        <dbReference type="Rhea" id="RHEA-COMP:10474"/>
        <dbReference type="Rhea" id="RHEA-COMP:10475"/>
        <dbReference type="ChEBI" id="CHEBI:15378"/>
        <dbReference type="ChEBI" id="CHEBI:57540"/>
        <dbReference type="ChEBI" id="CHEBI:57945"/>
        <dbReference type="ChEBI" id="CHEBI:83099"/>
        <dbReference type="ChEBI" id="CHEBI:83100"/>
        <dbReference type="EC" id="1.8.1.4"/>
    </reaction>
</comment>
<dbReference type="InterPro" id="IPR023753">
    <property type="entry name" value="FAD/NAD-binding_dom"/>
</dbReference>
<evidence type="ECO:0000259" key="14">
    <source>
        <dbReference type="PROSITE" id="PS50968"/>
    </source>
</evidence>
<keyword evidence="8 12" id="KW-0520">NAD</keyword>
<feature type="domain" description="Lipoyl-binding" evidence="14">
    <location>
        <begin position="3"/>
        <end position="77"/>
    </location>
</feature>
<comment type="cofactor">
    <cofactor evidence="1">
        <name>(R)-lipoate</name>
        <dbReference type="ChEBI" id="CHEBI:83088"/>
    </cofactor>
</comment>
<dbReference type="EC" id="1.8.1.4" evidence="3 12"/>
<dbReference type="InterPro" id="IPR004099">
    <property type="entry name" value="Pyr_nucl-diS_OxRdtase_dimer"/>
</dbReference>
<evidence type="ECO:0000256" key="1">
    <source>
        <dbReference type="ARBA" id="ARBA00001938"/>
    </source>
</evidence>
<keyword evidence="5" id="KW-0450">Lipoyl</keyword>
<evidence type="ECO:0000256" key="7">
    <source>
        <dbReference type="ARBA" id="ARBA00023002"/>
    </source>
</evidence>
<sequence>MATIELRVPDLGTDDAVDVIELLVAVGDTVAKDQGLLTLESDKATMEVPASAGGRITALKVKVGDQVRAGDLIAEAESPASSPVGAASAAMPSAGTPAAEVPAGAAPAGAGKSIAAEAAPTVSASAPASESVPVPVPASVPSSVPSSAKPSGRKPDIDCEMLVLGAGPGGYTAAFRSADLGMDTVLVERYDVLGGVCLNVGCIPSKALLHAAEVLNEAKHAADYGISFGTPKIDVDKLRAHKDKVVGQMVKGLAGMAKQRKVRTVTGTGMFVSPNELEVTGADGKLTLIRFAKAIIAAGSQPVKLPAFPWDDPRVMDSTDALMLADIPKKLLVVGGGIIGLEMACVYSALGSAVTVVEFMPQLMPGADPDLVKPLAERLKKQGVAVHLKTKVAKVEAKKNGLHATFEGELVPETSVFDRALVSVGRAPNGAKIGADQAGIAVTDRGFIPVDRQMRTNVPHIFAIGDLVGQPMLAHKATHEGKLAAEVAHGAKKEWVARVIPSVAYTDPEIAWVGVTETEAKAKNLAVHVAKFPWAASGRAVGLGRTEGFTKLIFDPDTDRVIGGGIVGVRAGDLIAEIALAIEMGCEAADIGHTIHPHPTLSESVGMAAEIQEGSITDLYLPKKK</sequence>
<dbReference type="STRING" id="1121013.GCA_000426365_01022"/>
<dbReference type="InterPro" id="IPR050151">
    <property type="entry name" value="Class-I_Pyr_Nuc-Dis_Oxidored"/>
</dbReference>
<dbReference type="PANTHER" id="PTHR22912:SF160">
    <property type="entry name" value="DIHYDROLIPOYL DEHYDROGENASE"/>
    <property type="match status" value="1"/>
</dbReference>
<evidence type="ECO:0000256" key="13">
    <source>
        <dbReference type="SAM" id="MobiDB-lite"/>
    </source>
</evidence>
<evidence type="ECO:0000256" key="11">
    <source>
        <dbReference type="ARBA" id="ARBA00049187"/>
    </source>
</evidence>
<keyword evidence="7 12" id="KW-0560">Oxidoreductase</keyword>
<dbReference type="InterPro" id="IPR003016">
    <property type="entry name" value="2-oxoA_DH_lipoyl-BS"/>
</dbReference>
<dbReference type="Proteomes" id="UP000029391">
    <property type="component" value="Unassembled WGS sequence"/>
</dbReference>
<keyword evidence="4 12" id="KW-0285">Flavoprotein</keyword>
<dbReference type="PRINTS" id="PR00368">
    <property type="entry name" value="FADPNR"/>
</dbReference>
<dbReference type="Pfam" id="PF00364">
    <property type="entry name" value="Biotin_lipoyl"/>
    <property type="match status" value="1"/>
</dbReference>
<evidence type="ECO:0000256" key="3">
    <source>
        <dbReference type="ARBA" id="ARBA00012608"/>
    </source>
</evidence>
<dbReference type="InterPro" id="IPR006258">
    <property type="entry name" value="Lipoamide_DH"/>
</dbReference>
<dbReference type="Pfam" id="PF07992">
    <property type="entry name" value="Pyr_redox_2"/>
    <property type="match status" value="1"/>
</dbReference>
<accession>A0A091BFB3</accession>
<proteinExistence type="inferred from homology"/>
<evidence type="ECO:0000256" key="8">
    <source>
        <dbReference type="ARBA" id="ARBA00023027"/>
    </source>
</evidence>
<dbReference type="PROSITE" id="PS00189">
    <property type="entry name" value="LIPOYL"/>
    <property type="match status" value="1"/>
</dbReference>
<dbReference type="PRINTS" id="PR00411">
    <property type="entry name" value="PNDRDTASEI"/>
</dbReference>
<keyword evidence="16" id="KW-1185">Reference proteome</keyword>
<evidence type="ECO:0000256" key="9">
    <source>
        <dbReference type="ARBA" id="ARBA00023157"/>
    </source>
</evidence>
<dbReference type="eggNOG" id="COG1249">
    <property type="taxonomic scope" value="Bacteria"/>
</dbReference>
<dbReference type="FunFam" id="3.30.390.30:FF:000001">
    <property type="entry name" value="Dihydrolipoyl dehydrogenase"/>
    <property type="match status" value="1"/>
</dbReference>
<dbReference type="InterPro" id="IPR011053">
    <property type="entry name" value="Single_hybrid_motif"/>
</dbReference>
<protein>
    <recommendedName>
        <fullName evidence="3 12">Dihydrolipoyl dehydrogenase</fullName>
        <ecNumber evidence="3 12">1.8.1.4</ecNumber>
    </recommendedName>
</protein>
<feature type="compositionally biased region" description="Low complexity" evidence="13">
    <location>
        <begin position="125"/>
        <end position="148"/>
    </location>
</feature>
<comment type="caution">
    <text evidence="15">The sequence shown here is derived from an EMBL/GenBank/DDBJ whole genome shotgun (WGS) entry which is preliminary data.</text>
</comment>
<dbReference type="SUPFAM" id="SSF51230">
    <property type="entry name" value="Single hybrid motif"/>
    <property type="match status" value="1"/>
</dbReference>
<keyword evidence="6 12" id="KW-0274">FAD</keyword>
<evidence type="ECO:0000256" key="2">
    <source>
        <dbReference type="ARBA" id="ARBA00007532"/>
    </source>
</evidence>
<name>A0A091BFB3_9GAMM</name>
<dbReference type="InterPro" id="IPR036188">
    <property type="entry name" value="FAD/NAD-bd_sf"/>
</dbReference>
<dbReference type="PANTHER" id="PTHR22912">
    <property type="entry name" value="DISULFIDE OXIDOREDUCTASE"/>
    <property type="match status" value="1"/>
</dbReference>
<dbReference type="Gene3D" id="3.30.390.30">
    <property type="match status" value="1"/>
</dbReference>
<feature type="region of interest" description="Disordered" evidence="13">
    <location>
        <begin position="125"/>
        <end position="153"/>
    </location>
</feature>
<dbReference type="SUPFAM" id="SSF51905">
    <property type="entry name" value="FAD/NAD(P)-binding domain"/>
    <property type="match status" value="1"/>
</dbReference>
<evidence type="ECO:0000256" key="10">
    <source>
        <dbReference type="ARBA" id="ARBA00023284"/>
    </source>
</evidence>
<dbReference type="InterPro" id="IPR000089">
    <property type="entry name" value="Biotin_lipoyl"/>
</dbReference>
<dbReference type="GO" id="GO:0004148">
    <property type="term" value="F:dihydrolipoyl dehydrogenase (NADH) activity"/>
    <property type="evidence" value="ECO:0007669"/>
    <property type="project" value="UniProtKB-EC"/>
</dbReference>
<dbReference type="OrthoDB" id="9800167at2"/>
<organism evidence="15 16">
    <name type="scientific">Arenimonas composti TR7-09 = DSM 18010</name>
    <dbReference type="NCBI Taxonomy" id="1121013"/>
    <lineage>
        <taxon>Bacteria</taxon>
        <taxon>Pseudomonadati</taxon>
        <taxon>Pseudomonadota</taxon>
        <taxon>Gammaproteobacteria</taxon>
        <taxon>Lysobacterales</taxon>
        <taxon>Lysobacteraceae</taxon>
        <taxon>Arenimonas</taxon>
    </lineage>
</organism>
<dbReference type="CDD" id="cd06849">
    <property type="entry name" value="lipoyl_domain"/>
    <property type="match status" value="1"/>
</dbReference>
<dbReference type="SUPFAM" id="SSF55424">
    <property type="entry name" value="FAD/NAD-linked reductases, dimerisation (C-terminal) domain"/>
    <property type="match status" value="1"/>
</dbReference>
<comment type="cofactor">
    <cofactor evidence="12">
        <name>FAD</name>
        <dbReference type="ChEBI" id="CHEBI:57692"/>
    </cofactor>
    <text evidence="12">Binds 1 FAD per subunit.</text>
</comment>
<dbReference type="Gene3D" id="2.40.50.100">
    <property type="match status" value="1"/>
</dbReference>
<dbReference type="EMBL" id="AWXU01000007">
    <property type="protein sequence ID" value="KFN51393.1"/>
    <property type="molecule type" value="Genomic_DNA"/>
</dbReference>
<dbReference type="Gene3D" id="3.50.50.60">
    <property type="entry name" value="FAD/NAD(P)-binding domain"/>
    <property type="match status" value="2"/>
</dbReference>
<keyword evidence="9" id="KW-1015">Disulfide bond</keyword>